<sequence length="84" mass="9833">MNLLNTSPEVPCIKDKCLKYPICRTRTILACDLLAEYYDKKHDTRTVSVVISVFNDDPIWSTIRKVIPRIIWITREAMTIEIYS</sequence>
<organism evidence="1">
    <name type="scientific">marine sediment metagenome</name>
    <dbReference type="NCBI Taxonomy" id="412755"/>
    <lineage>
        <taxon>unclassified sequences</taxon>
        <taxon>metagenomes</taxon>
        <taxon>ecological metagenomes</taxon>
    </lineage>
</organism>
<evidence type="ECO:0000313" key="1">
    <source>
        <dbReference type="EMBL" id="GAF78359.1"/>
    </source>
</evidence>
<gene>
    <name evidence="1" type="ORF">S01H1_08689</name>
</gene>
<accession>X0SBF6</accession>
<reference evidence="1" key="1">
    <citation type="journal article" date="2014" name="Front. Microbiol.">
        <title>High frequency of phylogenetically diverse reductive dehalogenase-homologous genes in deep subseafloor sedimentary metagenomes.</title>
        <authorList>
            <person name="Kawai M."/>
            <person name="Futagami T."/>
            <person name="Toyoda A."/>
            <person name="Takaki Y."/>
            <person name="Nishi S."/>
            <person name="Hori S."/>
            <person name="Arai W."/>
            <person name="Tsubouchi T."/>
            <person name="Morono Y."/>
            <person name="Uchiyama I."/>
            <person name="Ito T."/>
            <person name="Fujiyama A."/>
            <person name="Inagaki F."/>
            <person name="Takami H."/>
        </authorList>
    </citation>
    <scope>NUCLEOTIDE SEQUENCE</scope>
    <source>
        <strain evidence="1">Expedition CK06-06</strain>
    </source>
</reference>
<comment type="caution">
    <text evidence="1">The sequence shown here is derived from an EMBL/GenBank/DDBJ whole genome shotgun (WGS) entry which is preliminary data.</text>
</comment>
<dbReference type="AlphaFoldDB" id="X0SBF6"/>
<dbReference type="EMBL" id="BARS01004447">
    <property type="protein sequence ID" value="GAF78359.1"/>
    <property type="molecule type" value="Genomic_DNA"/>
</dbReference>
<protein>
    <submittedName>
        <fullName evidence="1">Uncharacterized protein</fullName>
    </submittedName>
</protein>
<name>X0SBF6_9ZZZZ</name>
<proteinExistence type="predicted"/>